<evidence type="ECO:0000313" key="2">
    <source>
        <dbReference type="EMBL" id="QRG05304.1"/>
    </source>
</evidence>
<sequence length="211" mass="21727">MMPRTALLLPVLVALAGPALADGQVVAKTSLNPDGTTSMTYSSAVDDLGTVFGMDLSTAAASAAPVPAAGASDLAGTAYAKVSLRSLPDWMLWQKNTVNVSLSPTDARGKVATTFERTIPLVDGIDAVFADSYAVAGGAQAWETDKTVSLKLAETGTTFSLATKATQETPKLLPSVSAQQKLFGDVSVTTSLADTGSTLNKSITAGFSHRW</sequence>
<protein>
    <submittedName>
        <fullName evidence="2">Uncharacterized protein</fullName>
    </submittedName>
</protein>
<dbReference type="KEGG" id="xdi:EZH22_19690"/>
<evidence type="ECO:0000313" key="3">
    <source>
        <dbReference type="Proteomes" id="UP000596427"/>
    </source>
</evidence>
<dbReference type="Proteomes" id="UP000596427">
    <property type="component" value="Chromosome"/>
</dbReference>
<feature type="signal peptide" evidence="1">
    <location>
        <begin position="1"/>
        <end position="21"/>
    </location>
</feature>
<proteinExistence type="predicted"/>
<gene>
    <name evidence="2" type="ORF">EZH22_19690</name>
</gene>
<accession>A0A974SHN1</accession>
<name>A0A974SHN1_9HYPH</name>
<evidence type="ECO:0000256" key="1">
    <source>
        <dbReference type="SAM" id="SignalP"/>
    </source>
</evidence>
<dbReference type="RefSeq" id="WP_203192172.1">
    <property type="nucleotide sequence ID" value="NZ_CP063362.1"/>
</dbReference>
<keyword evidence="3" id="KW-1185">Reference proteome</keyword>
<keyword evidence="1" id="KW-0732">Signal</keyword>
<dbReference type="AlphaFoldDB" id="A0A974SHN1"/>
<organism evidence="2 3">
    <name type="scientific">Xanthobacter dioxanivorans</name>
    <dbReference type="NCBI Taxonomy" id="2528964"/>
    <lineage>
        <taxon>Bacteria</taxon>
        <taxon>Pseudomonadati</taxon>
        <taxon>Pseudomonadota</taxon>
        <taxon>Alphaproteobacteria</taxon>
        <taxon>Hyphomicrobiales</taxon>
        <taxon>Xanthobacteraceae</taxon>
        <taxon>Xanthobacter</taxon>
    </lineage>
</organism>
<feature type="chain" id="PRO_5037837047" evidence="1">
    <location>
        <begin position="22"/>
        <end position="211"/>
    </location>
</feature>
<dbReference type="EMBL" id="CP063362">
    <property type="protein sequence ID" value="QRG05304.1"/>
    <property type="molecule type" value="Genomic_DNA"/>
</dbReference>
<reference evidence="2 3" key="1">
    <citation type="submission" date="2020-10" db="EMBL/GenBank/DDBJ databases">
        <title>Degradation of 1,4-Dioxane by Xanthobacter sp. YN2, via a Novel Group-2 Soluble Di-Iron Monooxygenase.</title>
        <authorList>
            <person name="Ma F."/>
            <person name="Wang Y."/>
            <person name="Yang J."/>
            <person name="Guo H."/>
            <person name="Su D."/>
            <person name="Yu L."/>
        </authorList>
    </citation>
    <scope>NUCLEOTIDE SEQUENCE [LARGE SCALE GENOMIC DNA]</scope>
    <source>
        <strain evidence="2 3">YN2</strain>
    </source>
</reference>